<sequence length="372" mass="41179">MPMSVLLQGIWPESPSFRDEGIGEIPSRWKGVCMEGHDFKKSNCNRKLIGARFYNIEATPGSNQTQIEASKGINFSNLTHSKMHNLVFGEQVAAKFSPASEARNCYPGSLDYNKIAGNIVVCANDDPTVARRIKKLVVQDGRAIGLILIDEDNKDVPFDAGVFPFTEPDVMAPGIGILAAMIPKSTDPGTTNYNNLRKPLTNSSNYIADPHEIGVGEINPVKALYPGLVFETNIEDYLRFLCYFGYSQKKVRSMFKTNFDCPKNSSEDLISNINYPSISISTLKRQQKPKVITRTVTNVGSPNATYTAKVRSSEGLVVKVIPNKLVFSEGVQRITYKVSFYGKEANGGYNFGSLTWLDGHHYVHTVFAVKVE</sequence>
<dbReference type="GO" id="GO:0005576">
    <property type="term" value="C:extracellular region"/>
    <property type="evidence" value="ECO:0007669"/>
    <property type="project" value="UniProtKB-SubCell"/>
</dbReference>
<proteinExistence type="inferred from homology"/>
<dbReference type="Gene3D" id="2.60.40.2310">
    <property type="match status" value="1"/>
</dbReference>
<comment type="subcellular location">
    <subcellularLocation>
        <location evidence="1">Secreted</location>
    </subcellularLocation>
</comment>
<dbReference type="Gene3D" id="3.50.30.30">
    <property type="match status" value="1"/>
</dbReference>
<evidence type="ECO:0000256" key="2">
    <source>
        <dbReference type="ARBA" id="ARBA00011073"/>
    </source>
</evidence>
<evidence type="ECO:0000256" key="1">
    <source>
        <dbReference type="ARBA" id="ARBA00004613"/>
    </source>
</evidence>
<dbReference type="Pfam" id="PF17766">
    <property type="entry name" value="fn3_6"/>
    <property type="match status" value="1"/>
</dbReference>
<dbReference type="GO" id="GO:0008233">
    <property type="term" value="F:peptidase activity"/>
    <property type="evidence" value="ECO:0007669"/>
    <property type="project" value="UniProtKB-KW"/>
</dbReference>
<dbReference type="InterPro" id="IPR041469">
    <property type="entry name" value="Subtilisin-like_FN3"/>
</dbReference>
<reference evidence="5 6" key="1">
    <citation type="submission" date="2020-05" db="EMBL/GenBank/DDBJ databases">
        <title>Vigna angularis (adzuki bean) Var. LongXiaoDou No. 4 denovo assembly.</title>
        <authorList>
            <person name="Xiang H."/>
        </authorList>
    </citation>
    <scope>NUCLEOTIDE SEQUENCE [LARGE SCALE GENOMIC DNA]</scope>
    <source>
        <tissue evidence="5">Leaf</tissue>
    </source>
</reference>
<comment type="caution">
    <text evidence="5">The sequence shown here is derived from an EMBL/GenBank/DDBJ whole genome shotgun (WGS) entry which is preliminary data.</text>
</comment>
<dbReference type="PANTHER" id="PTHR10795">
    <property type="entry name" value="PROPROTEIN CONVERTASE SUBTILISIN/KEXIN"/>
    <property type="match status" value="1"/>
</dbReference>
<evidence type="ECO:0000259" key="4">
    <source>
        <dbReference type="Pfam" id="PF17766"/>
    </source>
</evidence>
<keyword evidence="5" id="KW-0645">Protease</keyword>
<evidence type="ECO:0000256" key="3">
    <source>
        <dbReference type="ARBA" id="ARBA00022729"/>
    </source>
</evidence>
<dbReference type="AlphaFoldDB" id="A0A8T0KBH8"/>
<dbReference type="Proteomes" id="UP000743370">
    <property type="component" value="Unassembled WGS sequence"/>
</dbReference>
<protein>
    <submittedName>
        <fullName evidence="5">Subtilisin-like protease</fullName>
    </submittedName>
</protein>
<dbReference type="InterPro" id="IPR045051">
    <property type="entry name" value="SBT"/>
</dbReference>
<organism evidence="5 6">
    <name type="scientific">Phaseolus angularis</name>
    <name type="common">Azuki bean</name>
    <name type="synonym">Vigna angularis</name>
    <dbReference type="NCBI Taxonomy" id="3914"/>
    <lineage>
        <taxon>Eukaryota</taxon>
        <taxon>Viridiplantae</taxon>
        <taxon>Streptophyta</taxon>
        <taxon>Embryophyta</taxon>
        <taxon>Tracheophyta</taxon>
        <taxon>Spermatophyta</taxon>
        <taxon>Magnoliopsida</taxon>
        <taxon>eudicotyledons</taxon>
        <taxon>Gunneridae</taxon>
        <taxon>Pentapetalae</taxon>
        <taxon>rosids</taxon>
        <taxon>fabids</taxon>
        <taxon>Fabales</taxon>
        <taxon>Fabaceae</taxon>
        <taxon>Papilionoideae</taxon>
        <taxon>50 kb inversion clade</taxon>
        <taxon>NPAAA clade</taxon>
        <taxon>indigoferoid/millettioid clade</taxon>
        <taxon>Phaseoleae</taxon>
        <taxon>Vigna</taxon>
    </lineage>
</organism>
<dbReference type="GO" id="GO:0006508">
    <property type="term" value="P:proteolysis"/>
    <property type="evidence" value="ECO:0007669"/>
    <property type="project" value="UniProtKB-KW"/>
</dbReference>
<name>A0A8T0KBH8_PHAAN</name>
<gene>
    <name evidence="5" type="ORF">HKW66_Vig0246780</name>
</gene>
<keyword evidence="3" id="KW-0732">Signal</keyword>
<evidence type="ECO:0000313" key="6">
    <source>
        <dbReference type="Proteomes" id="UP000743370"/>
    </source>
</evidence>
<feature type="domain" description="Subtilisin-like protease fibronectin type-III" evidence="4">
    <location>
        <begin position="272"/>
        <end position="369"/>
    </location>
</feature>
<dbReference type="EMBL" id="JABFOF010000005">
    <property type="protein sequence ID" value="KAG2396956.1"/>
    <property type="molecule type" value="Genomic_DNA"/>
</dbReference>
<evidence type="ECO:0000313" key="5">
    <source>
        <dbReference type="EMBL" id="KAG2396956.1"/>
    </source>
</evidence>
<keyword evidence="5" id="KW-0378">Hydrolase</keyword>
<comment type="similarity">
    <text evidence="2">Belongs to the peptidase S8 family.</text>
</comment>
<accession>A0A8T0KBH8</accession>